<sequence>MRGLFELVTAGGETGGHGARATGEPAVSGVGGYRSSRVLSGEQSNTSIIVDTDGGDGAATVIVKVFRALHPGDNPDVVLQTAIAGAGSDRVPRSIGAVRGTWNDGATGHLAFAQEFLPGTQDAWRVATAAVDAGEDFTERARLLGEATAEVHEVLARSLETAAPDDERRAALLTSMRSRLAAATEVVDGLADRADAIDAVFTAAAEESWPRLQRVHGDYHLGQVLLVPDRGWVLLDFEGEPLRPMDERSQPDLALRDVAGMLRSFDYAAGASRAGNPGVEHAAATEEWARAARAAFLEGYETRIGHPLAEQGRLLAALELDKALYEAVYEARNRPDWLPIPAAAIDRLVGGAA</sequence>
<dbReference type="InterPro" id="IPR011009">
    <property type="entry name" value="Kinase-like_dom_sf"/>
</dbReference>
<dbReference type="Gene3D" id="3.90.1200.10">
    <property type="match status" value="1"/>
</dbReference>
<evidence type="ECO:0000313" key="1">
    <source>
        <dbReference type="EMBL" id="BDZ47667.1"/>
    </source>
</evidence>
<evidence type="ECO:0008006" key="3">
    <source>
        <dbReference type="Google" id="ProtNLM"/>
    </source>
</evidence>
<reference evidence="2" key="1">
    <citation type="journal article" date="2019" name="Int. J. Syst. Evol. Microbiol.">
        <title>The Global Catalogue of Microorganisms (GCM) 10K type strain sequencing project: providing services to taxonomists for standard genome sequencing and annotation.</title>
        <authorList>
            <consortium name="The Broad Institute Genomics Platform"/>
            <consortium name="The Broad Institute Genome Sequencing Center for Infectious Disease"/>
            <person name="Wu L."/>
            <person name="Ma J."/>
        </authorList>
    </citation>
    <scope>NUCLEOTIDE SEQUENCE [LARGE SCALE GENOMIC DNA]</scope>
    <source>
        <strain evidence="2">NBRC 108725</strain>
    </source>
</reference>
<gene>
    <name evidence="1" type="ORF">GCM10025866_35760</name>
</gene>
<evidence type="ECO:0000313" key="2">
    <source>
        <dbReference type="Proteomes" id="UP001321498"/>
    </source>
</evidence>
<dbReference type="Proteomes" id="UP001321498">
    <property type="component" value="Chromosome"/>
</dbReference>
<organism evidence="1 2">
    <name type="scientific">Naasia aerilata</name>
    <dbReference type="NCBI Taxonomy" id="1162966"/>
    <lineage>
        <taxon>Bacteria</taxon>
        <taxon>Bacillati</taxon>
        <taxon>Actinomycetota</taxon>
        <taxon>Actinomycetes</taxon>
        <taxon>Micrococcales</taxon>
        <taxon>Microbacteriaceae</taxon>
        <taxon>Naasia</taxon>
    </lineage>
</organism>
<name>A0ABM8GH29_9MICO</name>
<proteinExistence type="predicted"/>
<dbReference type="SUPFAM" id="SSF56112">
    <property type="entry name" value="Protein kinase-like (PK-like)"/>
    <property type="match status" value="1"/>
</dbReference>
<accession>A0ABM8GH29</accession>
<dbReference type="EMBL" id="AP027731">
    <property type="protein sequence ID" value="BDZ47667.1"/>
    <property type="molecule type" value="Genomic_DNA"/>
</dbReference>
<dbReference type="RefSeq" id="WP_286277540.1">
    <property type="nucleotide sequence ID" value="NZ_AP027731.1"/>
</dbReference>
<protein>
    <recommendedName>
        <fullName evidence="3">Aminoglycoside phosphotransferase domain-containing protein</fullName>
    </recommendedName>
</protein>
<keyword evidence="2" id="KW-1185">Reference proteome</keyword>